<dbReference type="SUPFAM" id="SSF55811">
    <property type="entry name" value="Nudix"/>
    <property type="match status" value="1"/>
</dbReference>
<dbReference type="Pfam" id="PF00293">
    <property type="entry name" value="NUDIX"/>
    <property type="match status" value="1"/>
</dbReference>
<dbReference type="EMBL" id="SODF01000001">
    <property type="protein sequence ID" value="TDW23458.1"/>
    <property type="molecule type" value="Genomic_DNA"/>
</dbReference>
<dbReference type="InterPro" id="IPR020084">
    <property type="entry name" value="NUDIX_hydrolase_CS"/>
</dbReference>
<organism evidence="6 7">
    <name type="scientific">Kribbella kalugense</name>
    <dbReference type="NCBI Taxonomy" id="2512221"/>
    <lineage>
        <taxon>Bacteria</taxon>
        <taxon>Bacillati</taxon>
        <taxon>Actinomycetota</taxon>
        <taxon>Actinomycetes</taxon>
        <taxon>Propionibacteriales</taxon>
        <taxon>Kribbellaceae</taxon>
        <taxon>Kribbella</taxon>
    </lineage>
</organism>
<dbReference type="GO" id="GO:0016787">
    <property type="term" value="F:hydrolase activity"/>
    <property type="evidence" value="ECO:0007669"/>
    <property type="project" value="UniProtKB-KW"/>
</dbReference>
<comment type="similarity">
    <text evidence="2 4">Belongs to the Nudix hydrolase family.</text>
</comment>
<gene>
    <name evidence="6" type="ORF">EV650_2312</name>
</gene>
<name>A0A4R8A275_9ACTN</name>
<comment type="cofactor">
    <cofactor evidence="1">
        <name>Mg(2+)</name>
        <dbReference type="ChEBI" id="CHEBI:18420"/>
    </cofactor>
</comment>
<dbReference type="PANTHER" id="PTHR43046">
    <property type="entry name" value="GDP-MANNOSE MANNOSYL HYDROLASE"/>
    <property type="match status" value="1"/>
</dbReference>
<dbReference type="Proteomes" id="UP000295447">
    <property type="component" value="Unassembled WGS sequence"/>
</dbReference>
<evidence type="ECO:0000256" key="4">
    <source>
        <dbReference type="RuleBase" id="RU003476"/>
    </source>
</evidence>
<comment type="caution">
    <text evidence="6">The sequence shown here is derived from an EMBL/GenBank/DDBJ whole genome shotgun (WGS) entry which is preliminary data.</text>
</comment>
<proteinExistence type="inferred from homology"/>
<dbReference type="InterPro" id="IPR000086">
    <property type="entry name" value="NUDIX_hydrolase_dom"/>
</dbReference>
<evidence type="ECO:0000259" key="5">
    <source>
        <dbReference type="PROSITE" id="PS51462"/>
    </source>
</evidence>
<dbReference type="PRINTS" id="PR00502">
    <property type="entry name" value="NUDIXFAMILY"/>
</dbReference>
<dbReference type="PROSITE" id="PS00893">
    <property type="entry name" value="NUDIX_BOX"/>
    <property type="match status" value="1"/>
</dbReference>
<protein>
    <submittedName>
        <fullName evidence="6">ADP-ribose pyrophosphatase YjhB (NUDIX family)</fullName>
    </submittedName>
</protein>
<accession>A0A4R8A275</accession>
<dbReference type="PANTHER" id="PTHR43046:SF2">
    <property type="entry name" value="8-OXO-DGTP DIPHOSPHATASE-RELATED"/>
    <property type="match status" value="1"/>
</dbReference>
<feature type="domain" description="Nudix hydrolase" evidence="5">
    <location>
        <begin position="24"/>
        <end position="153"/>
    </location>
</feature>
<sequence length="167" mass="17617">MDEESRVAGYTRHEFGERIGATAKLRIGAAAAVMDGGRLLLTKRSDNGEWCLPGGGVEPGERPAEAAERETLEETGLSVRVTELLGVYSDPDVVVVYPDGNRVQIIGVVFRAEAVGGEAGCSAEVTESGWFTAAEVVGLTVIANHRGVLPVAFGVRGATYFDVPRLA</sequence>
<evidence type="ECO:0000313" key="7">
    <source>
        <dbReference type="Proteomes" id="UP000295447"/>
    </source>
</evidence>
<reference evidence="6 7" key="1">
    <citation type="submission" date="2019-03" db="EMBL/GenBank/DDBJ databases">
        <title>Genomic Encyclopedia of Type Strains, Phase III (KMG-III): the genomes of soil and plant-associated and newly described type strains.</title>
        <authorList>
            <person name="Whitman W."/>
        </authorList>
    </citation>
    <scope>NUCLEOTIDE SEQUENCE [LARGE SCALE GENOMIC DNA]</scope>
    <source>
        <strain evidence="6 7">VKM Ac-2570</strain>
    </source>
</reference>
<keyword evidence="3 4" id="KW-0378">Hydrolase</keyword>
<evidence type="ECO:0000313" key="6">
    <source>
        <dbReference type="EMBL" id="TDW23458.1"/>
    </source>
</evidence>
<evidence type="ECO:0000256" key="3">
    <source>
        <dbReference type="ARBA" id="ARBA00022801"/>
    </source>
</evidence>
<dbReference type="InterPro" id="IPR020476">
    <property type="entry name" value="Nudix_hydrolase"/>
</dbReference>
<dbReference type="RefSeq" id="WP_134118082.1">
    <property type="nucleotide sequence ID" value="NZ_SODF01000001.1"/>
</dbReference>
<evidence type="ECO:0000256" key="1">
    <source>
        <dbReference type="ARBA" id="ARBA00001946"/>
    </source>
</evidence>
<dbReference type="PROSITE" id="PS51462">
    <property type="entry name" value="NUDIX"/>
    <property type="match status" value="1"/>
</dbReference>
<evidence type="ECO:0000256" key="2">
    <source>
        <dbReference type="ARBA" id="ARBA00005582"/>
    </source>
</evidence>
<keyword evidence="7" id="KW-1185">Reference proteome</keyword>
<dbReference type="OrthoDB" id="9804442at2"/>
<dbReference type="Gene3D" id="3.90.79.10">
    <property type="entry name" value="Nucleoside Triphosphate Pyrophosphohydrolase"/>
    <property type="match status" value="1"/>
</dbReference>
<dbReference type="AlphaFoldDB" id="A0A4R8A275"/>
<dbReference type="InterPro" id="IPR015797">
    <property type="entry name" value="NUDIX_hydrolase-like_dom_sf"/>
</dbReference>